<dbReference type="Proteomes" id="UP000186096">
    <property type="component" value="Unassembled WGS sequence"/>
</dbReference>
<protein>
    <submittedName>
        <fullName evidence="1">Uncharacterized protein</fullName>
    </submittedName>
</protein>
<evidence type="ECO:0000313" key="1">
    <source>
        <dbReference type="EMBL" id="SIQ17014.1"/>
    </source>
</evidence>
<sequence>MLTVFRKHRIRESAEIERAWRAMQRCIAGAHTADEE</sequence>
<accession>A0A1N6QK70</accession>
<reference evidence="2" key="1">
    <citation type="submission" date="2017-01" db="EMBL/GenBank/DDBJ databases">
        <authorList>
            <person name="Varghese N."/>
            <person name="Submissions S."/>
        </authorList>
    </citation>
    <scope>NUCLEOTIDE SEQUENCE [LARGE SCALE GENOMIC DNA]</scope>
    <source>
        <strain evidence="2">ATCC 12950</strain>
    </source>
</reference>
<organism evidence="1 2">
    <name type="scientific">Microbispora rosea</name>
    <dbReference type="NCBI Taxonomy" id="58117"/>
    <lineage>
        <taxon>Bacteria</taxon>
        <taxon>Bacillati</taxon>
        <taxon>Actinomycetota</taxon>
        <taxon>Actinomycetes</taxon>
        <taxon>Streptosporangiales</taxon>
        <taxon>Streptosporangiaceae</taxon>
        <taxon>Microbispora</taxon>
    </lineage>
</organism>
<keyword evidence="2" id="KW-1185">Reference proteome</keyword>
<evidence type="ECO:0000313" key="2">
    <source>
        <dbReference type="Proteomes" id="UP000186096"/>
    </source>
</evidence>
<dbReference type="EMBL" id="FTNI01000001">
    <property type="protein sequence ID" value="SIQ17014.1"/>
    <property type="molecule type" value="Genomic_DNA"/>
</dbReference>
<proteinExistence type="predicted"/>
<dbReference type="AlphaFoldDB" id="A0A1N6QK70"/>
<name>A0A1N6QK70_9ACTN</name>
<gene>
    <name evidence="1" type="ORF">SAMN05421833_10127</name>
</gene>